<keyword evidence="6" id="KW-1185">Reference proteome</keyword>
<dbReference type="GO" id="GO:0005634">
    <property type="term" value="C:nucleus"/>
    <property type="evidence" value="ECO:0007669"/>
    <property type="project" value="UniProtKB-SubCell"/>
</dbReference>
<dbReference type="Proteomes" id="UP000887566">
    <property type="component" value="Unplaced"/>
</dbReference>
<feature type="region of interest" description="Disordered" evidence="4">
    <location>
        <begin position="1"/>
        <end position="37"/>
    </location>
</feature>
<dbReference type="PANTHER" id="PTHR21677:SF1">
    <property type="entry name" value="PROTEIN CRAMPED-LIKE"/>
    <property type="match status" value="1"/>
</dbReference>
<dbReference type="GO" id="GO:0003677">
    <property type="term" value="F:DNA binding"/>
    <property type="evidence" value="ECO:0007669"/>
    <property type="project" value="UniProtKB-KW"/>
</dbReference>
<proteinExistence type="predicted"/>
<dbReference type="PROSITE" id="PS51293">
    <property type="entry name" value="SANT"/>
    <property type="match status" value="1"/>
</dbReference>
<accession>A0A914V5S1</accession>
<dbReference type="InterPro" id="IPR009057">
    <property type="entry name" value="Homeodomain-like_sf"/>
</dbReference>
<dbReference type="InterPro" id="IPR001005">
    <property type="entry name" value="SANT/Myb"/>
</dbReference>
<evidence type="ECO:0000259" key="5">
    <source>
        <dbReference type="PROSITE" id="PS51293"/>
    </source>
</evidence>
<dbReference type="AlphaFoldDB" id="A0A914V5S1"/>
<evidence type="ECO:0000256" key="3">
    <source>
        <dbReference type="ARBA" id="ARBA00023242"/>
    </source>
</evidence>
<evidence type="ECO:0000256" key="4">
    <source>
        <dbReference type="SAM" id="MobiDB-lite"/>
    </source>
</evidence>
<dbReference type="PANTHER" id="PTHR21677">
    <property type="entry name" value="CRAMPED PROTEIN"/>
    <property type="match status" value="1"/>
</dbReference>
<comment type="subcellular location">
    <subcellularLocation>
        <location evidence="1">Nucleus</location>
    </subcellularLocation>
</comment>
<dbReference type="InterPro" id="IPR055315">
    <property type="entry name" value="Cramped-like"/>
</dbReference>
<sequence length="296" mass="33928">MMEAVDVPSTSKEEGTIGLTTRRTKRIAGRPPSSTGQQVVLISKDNEEELTLSSGKPRRWETWTSPEQAAFFDAVKQVGKDFDAIVRLMAKRKVKKDKEQIRNYYYNTYKQTKLNAGFADDQPSDNFAFPVPREAKELFVLVNLAEWRKKTSDRKIEPVKFRELVLKGSTSVRLKGKRVPVLIKTPACPALKKFCEEPGKQREKQMPTDVTLELVPMSFGDKAYVLRCEQNPFLRLKLGVVEPLKRYFDYVRNKWIPSDLRLREEYLAGETASMLPDISFYADSSVKMGRVVIQHA</sequence>
<keyword evidence="2" id="KW-0238">DNA-binding</keyword>
<evidence type="ECO:0000256" key="2">
    <source>
        <dbReference type="ARBA" id="ARBA00023125"/>
    </source>
</evidence>
<evidence type="ECO:0000313" key="6">
    <source>
        <dbReference type="Proteomes" id="UP000887566"/>
    </source>
</evidence>
<evidence type="ECO:0000313" key="7">
    <source>
        <dbReference type="WBParaSite" id="PSAMB.scaffold15692size1505.g36624.t1"/>
    </source>
</evidence>
<dbReference type="GO" id="GO:0003682">
    <property type="term" value="F:chromatin binding"/>
    <property type="evidence" value="ECO:0007669"/>
    <property type="project" value="InterPro"/>
</dbReference>
<organism evidence="6 7">
    <name type="scientific">Plectus sambesii</name>
    <dbReference type="NCBI Taxonomy" id="2011161"/>
    <lineage>
        <taxon>Eukaryota</taxon>
        <taxon>Metazoa</taxon>
        <taxon>Ecdysozoa</taxon>
        <taxon>Nematoda</taxon>
        <taxon>Chromadorea</taxon>
        <taxon>Plectida</taxon>
        <taxon>Plectina</taxon>
        <taxon>Plectoidea</taxon>
        <taxon>Plectidae</taxon>
        <taxon>Plectus</taxon>
    </lineage>
</organism>
<dbReference type="GO" id="GO:0007389">
    <property type="term" value="P:pattern specification process"/>
    <property type="evidence" value="ECO:0007669"/>
    <property type="project" value="TreeGrafter"/>
</dbReference>
<dbReference type="Pfam" id="PF00249">
    <property type="entry name" value="Myb_DNA-binding"/>
    <property type="match status" value="1"/>
</dbReference>
<protein>
    <submittedName>
        <fullName evidence="7">SANT domain-containing protein</fullName>
    </submittedName>
</protein>
<keyword evidence="3" id="KW-0539">Nucleus</keyword>
<dbReference type="WBParaSite" id="PSAMB.scaffold15692size1505.g36624.t1">
    <property type="protein sequence ID" value="PSAMB.scaffold15692size1505.g36624.t1"/>
    <property type="gene ID" value="PSAMB.scaffold15692size1505.g36624"/>
</dbReference>
<dbReference type="InterPro" id="IPR017884">
    <property type="entry name" value="SANT_dom"/>
</dbReference>
<reference evidence="7" key="1">
    <citation type="submission" date="2022-11" db="UniProtKB">
        <authorList>
            <consortium name="WormBaseParasite"/>
        </authorList>
    </citation>
    <scope>IDENTIFICATION</scope>
</reference>
<dbReference type="SMART" id="SM00717">
    <property type="entry name" value="SANT"/>
    <property type="match status" value="1"/>
</dbReference>
<evidence type="ECO:0000256" key="1">
    <source>
        <dbReference type="ARBA" id="ARBA00004123"/>
    </source>
</evidence>
<dbReference type="SUPFAM" id="SSF46689">
    <property type="entry name" value="Homeodomain-like"/>
    <property type="match status" value="1"/>
</dbReference>
<dbReference type="CDD" id="cd00167">
    <property type="entry name" value="SANT"/>
    <property type="match status" value="1"/>
</dbReference>
<dbReference type="Gene3D" id="1.20.58.1880">
    <property type="match status" value="1"/>
</dbReference>
<name>A0A914V5S1_9BILA</name>
<feature type="domain" description="SANT" evidence="5">
    <location>
        <begin position="63"/>
        <end position="113"/>
    </location>
</feature>